<feature type="domain" description="Acylphosphatase-like" evidence="8">
    <location>
        <begin position="5"/>
        <end position="90"/>
    </location>
</feature>
<sequence length="90" mass="9960">MSVVSRLFIISGTVQGVGFRYQTAHHGLSSGVTGYAKNLNNGDVEVLVCGQADKVEDFYLWLKIGPRTAYVTSVIELPTDMHRNDEFLIL</sequence>
<dbReference type="OrthoDB" id="5295388at2"/>
<evidence type="ECO:0000313" key="10">
    <source>
        <dbReference type="Proteomes" id="UP000094070"/>
    </source>
</evidence>
<dbReference type="PANTHER" id="PTHR47268:SF4">
    <property type="entry name" value="ACYLPHOSPHATASE"/>
    <property type="match status" value="1"/>
</dbReference>
<dbReference type="NCBIfam" id="NF011000">
    <property type="entry name" value="PRK14426.1"/>
    <property type="match status" value="1"/>
</dbReference>
<dbReference type="GO" id="GO:0003998">
    <property type="term" value="F:acylphosphatase activity"/>
    <property type="evidence" value="ECO:0007669"/>
    <property type="project" value="UniProtKB-EC"/>
</dbReference>
<dbReference type="RefSeq" id="WP_017025675.1">
    <property type="nucleotide sequence ID" value="NZ_AJYK02000069.1"/>
</dbReference>
<evidence type="ECO:0000313" key="9">
    <source>
        <dbReference type="EMBL" id="OEF25110.1"/>
    </source>
</evidence>
<evidence type="ECO:0000256" key="1">
    <source>
        <dbReference type="ARBA" id="ARBA00005614"/>
    </source>
</evidence>
<accession>A0A1E5E1J6</accession>
<dbReference type="AlphaFoldDB" id="A0A1E5E1J6"/>
<dbReference type="EC" id="3.6.1.7" evidence="2 5"/>
<dbReference type="Pfam" id="PF00708">
    <property type="entry name" value="Acylphosphatase"/>
    <property type="match status" value="1"/>
</dbReference>
<dbReference type="InterPro" id="IPR020456">
    <property type="entry name" value="Acylphosphatase"/>
</dbReference>
<dbReference type="PANTHER" id="PTHR47268">
    <property type="entry name" value="ACYLPHOSPHATASE"/>
    <property type="match status" value="1"/>
</dbReference>
<evidence type="ECO:0000256" key="3">
    <source>
        <dbReference type="ARBA" id="ARBA00015991"/>
    </source>
</evidence>
<evidence type="ECO:0000256" key="7">
    <source>
        <dbReference type="RuleBase" id="RU004168"/>
    </source>
</evidence>
<dbReference type="PROSITE" id="PS51160">
    <property type="entry name" value="ACYLPHOSPHATASE_3"/>
    <property type="match status" value="1"/>
</dbReference>
<name>A0A1E5E1J6_9VIBR</name>
<dbReference type="PROSITE" id="PS00151">
    <property type="entry name" value="ACYLPHOSPHATASE_2"/>
    <property type="match status" value="1"/>
</dbReference>
<evidence type="ECO:0000259" key="8">
    <source>
        <dbReference type="PROSITE" id="PS51160"/>
    </source>
</evidence>
<evidence type="ECO:0000256" key="6">
    <source>
        <dbReference type="RuleBase" id="RU000553"/>
    </source>
</evidence>
<dbReference type="Gene3D" id="3.30.70.100">
    <property type="match status" value="1"/>
</dbReference>
<feature type="active site" evidence="5">
    <location>
        <position position="20"/>
    </location>
</feature>
<organism evidence="9 10">
    <name type="scientific">Vibrio rumoiensis 1S-45</name>
    <dbReference type="NCBI Taxonomy" id="1188252"/>
    <lineage>
        <taxon>Bacteria</taxon>
        <taxon>Pseudomonadati</taxon>
        <taxon>Pseudomonadota</taxon>
        <taxon>Gammaproteobacteria</taxon>
        <taxon>Vibrionales</taxon>
        <taxon>Vibrionaceae</taxon>
        <taxon>Vibrio</taxon>
    </lineage>
</organism>
<dbReference type="Proteomes" id="UP000094070">
    <property type="component" value="Unassembled WGS sequence"/>
</dbReference>
<proteinExistence type="inferred from homology"/>
<dbReference type="InterPro" id="IPR001792">
    <property type="entry name" value="Acylphosphatase-like_dom"/>
</dbReference>
<gene>
    <name evidence="9" type="ORF">A1QC_09765</name>
</gene>
<reference evidence="9 10" key="1">
    <citation type="journal article" date="2012" name="Science">
        <title>Ecological populations of bacteria act as socially cohesive units of antibiotic production and resistance.</title>
        <authorList>
            <person name="Cordero O.X."/>
            <person name="Wildschutte H."/>
            <person name="Kirkup B."/>
            <person name="Proehl S."/>
            <person name="Ngo L."/>
            <person name="Hussain F."/>
            <person name="Le Roux F."/>
            <person name="Mincer T."/>
            <person name="Polz M.F."/>
        </authorList>
    </citation>
    <scope>NUCLEOTIDE SEQUENCE [LARGE SCALE GENOMIC DNA]</scope>
    <source>
        <strain evidence="9 10">1S-45</strain>
    </source>
</reference>
<comment type="caution">
    <text evidence="9">The sequence shown here is derived from an EMBL/GenBank/DDBJ whole genome shotgun (WGS) entry which is preliminary data.</text>
</comment>
<comment type="similarity">
    <text evidence="1 7">Belongs to the acylphosphatase family.</text>
</comment>
<feature type="active site" evidence="5">
    <location>
        <position position="38"/>
    </location>
</feature>
<dbReference type="EMBL" id="AJYK02000069">
    <property type="protein sequence ID" value="OEF25110.1"/>
    <property type="molecule type" value="Genomic_DNA"/>
</dbReference>
<comment type="catalytic activity">
    <reaction evidence="4 5 6">
        <text>an acyl phosphate + H2O = a carboxylate + phosphate + H(+)</text>
        <dbReference type="Rhea" id="RHEA:14965"/>
        <dbReference type="ChEBI" id="CHEBI:15377"/>
        <dbReference type="ChEBI" id="CHEBI:15378"/>
        <dbReference type="ChEBI" id="CHEBI:29067"/>
        <dbReference type="ChEBI" id="CHEBI:43474"/>
        <dbReference type="ChEBI" id="CHEBI:59918"/>
        <dbReference type="EC" id="3.6.1.7"/>
    </reaction>
</comment>
<keyword evidence="10" id="KW-1185">Reference proteome</keyword>
<evidence type="ECO:0000256" key="4">
    <source>
        <dbReference type="ARBA" id="ARBA00047645"/>
    </source>
</evidence>
<protein>
    <recommendedName>
        <fullName evidence="3 5">Acylphosphatase</fullName>
        <ecNumber evidence="2 5">3.6.1.7</ecNumber>
    </recommendedName>
</protein>
<dbReference type="SUPFAM" id="SSF54975">
    <property type="entry name" value="Acylphosphatase/BLUF domain-like"/>
    <property type="match status" value="1"/>
</dbReference>
<keyword evidence="5 6" id="KW-0378">Hydrolase</keyword>
<evidence type="ECO:0000256" key="2">
    <source>
        <dbReference type="ARBA" id="ARBA00012150"/>
    </source>
</evidence>
<dbReference type="eggNOG" id="COG1254">
    <property type="taxonomic scope" value="Bacteria"/>
</dbReference>
<dbReference type="PROSITE" id="PS00150">
    <property type="entry name" value="ACYLPHOSPHATASE_1"/>
    <property type="match status" value="1"/>
</dbReference>
<dbReference type="STRING" id="1188252.A1QC_09765"/>
<evidence type="ECO:0000256" key="5">
    <source>
        <dbReference type="PROSITE-ProRule" id="PRU00520"/>
    </source>
</evidence>
<dbReference type="InterPro" id="IPR036046">
    <property type="entry name" value="Acylphosphatase-like_dom_sf"/>
</dbReference>
<dbReference type="InterPro" id="IPR017968">
    <property type="entry name" value="Acylphosphatase_CS"/>
</dbReference>